<dbReference type="KEGG" id="vg:62680563"/>
<protein>
    <submittedName>
        <fullName evidence="2">Uncharacterized protein</fullName>
    </submittedName>
</protein>
<keyword evidence="3" id="KW-1185">Reference proteome</keyword>
<organism evidence="2 3">
    <name type="scientific">Proteus phage PM87</name>
    <dbReference type="NCBI Taxonomy" id="2048007"/>
    <lineage>
        <taxon>Viruses</taxon>
        <taxon>Duplodnaviria</taxon>
        <taxon>Heunggongvirae</taxon>
        <taxon>Uroviricota</taxon>
        <taxon>Caudoviricetes</taxon>
        <taxon>Casjensviridae</taxon>
        <taxon>Lavrentievavirus</taxon>
        <taxon>Lavrentievavirus PM87</taxon>
    </lineage>
</organism>
<evidence type="ECO:0000313" key="2">
    <source>
        <dbReference type="EMBL" id="ATW69853.1"/>
    </source>
</evidence>
<dbReference type="EMBL" id="MG030346">
    <property type="protein sequence ID" value="ATW69853.1"/>
    <property type="molecule type" value="Genomic_DNA"/>
</dbReference>
<feature type="region of interest" description="Disordered" evidence="1">
    <location>
        <begin position="416"/>
        <end position="458"/>
    </location>
</feature>
<sequence length="540" mass="58763">MAIPKVIFTESFQHLDVATYPIMNGGYNDASWIPDDMYVPNGQLDVSKIPLLTVDGRGLVNGGNCGVMLYAFRSDGSSSPNNFQWSASHPFGYPLSSTALSNQVAPVGFSVVPCPTRPGRKRFRFPGKKLAGRPLPFQGSTQWWGAVNSFSLRYNNPLAGIGEDDTASISFVVRFARRFSHQSGAQLAWYFSVGYPSVRVNPPGSAWTNYGITYMVPGFLASYVIFGSSQVLNLSSSTPQPNECYTPKDGLPWVYLDPGASASKLTVPNYTSPGLDGDFFKFEVDRDYHIEIKLMKNGDNRTTRPMSMVIIDGVTVKNYGGVTNTDFSVPNTGDLADSDRRDRDYLGAFQFNFQMNHWSGGSNSTTWFYPNMTEECGPIMISDIVFGTYPQSDHANYAFGPTTRVWGESPNTDIKTSFKRPEGASSNASVVGRPMKVNTPETSSELSGTIGDSDEYKTDGSSMPDFAGTVLAVQLKTVARAESSDGTIVSTFDGKEVGEVPLASSTGANYSTVVHTVEMSNPISPSDVAEKPFGFKVKEE</sequence>
<dbReference type="RefSeq" id="YP_009997988.1">
    <property type="nucleotide sequence ID" value="NC_052981.1"/>
</dbReference>
<dbReference type="Proteomes" id="UP000241270">
    <property type="component" value="Segment"/>
</dbReference>
<evidence type="ECO:0000313" key="3">
    <source>
        <dbReference type="Proteomes" id="UP000241270"/>
    </source>
</evidence>
<evidence type="ECO:0000256" key="1">
    <source>
        <dbReference type="SAM" id="MobiDB-lite"/>
    </source>
</evidence>
<dbReference type="GeneID" id="62680563"/>
<proteinExistence type="predicted"/>
<reference evidence="3" key="1">
    <citation type="submission" date="2017-10" db="EMBL/GenBank/DDBJ databases">
        <title>Isolation and characterization of a group of new proteus bacteriophages.</title>
        <authorList>
            <person name="Kozlova Y.N."/>
            <person name="Morozova V.V."/>
            <person name="Babkin I.V."/>
            <person name="Tikunova N.V."/>
            <person name="Bokovaya O.V."/>
            <person name="Shedko E.D."/>
        </authorList>
    </citation>
    <scope>NUCLEOTIDE SEQUENCE [LARGE SCALE GENOMIC DNA]</scope>
</reference>
<name>A0A2H4PRB8_9CAUD</name>
<accession>A0A2H4PRB8</accession>